<evidence type="ECO:0000313" key="3">
    <source>
        <dbReference type="Proteomes" id="UP000319557"/>
    </source>
</evidence>
<dbReference type="Pfam" id="PF10047">
    <property type="entry name" value="DUF2281"/>
    <property type="match status" value="1"/>
</dbReference>
<dbReference type="EMBL" id="CP036261">
    <property type="protein sequence ID" value="QDS86679.1"/>
    <property type="molecule type" value="Genomic_DNA"/>
</dbReference>
<dbReference type="Proteomes" id="UP000319557">
    <property type="component" value="Chromosome"/>
</dbReference>
<sequence>MGEISMTEATQELPKLLANLLPGEEVAIVQDGQRVATIRKEDAATPACEAGSAKGKILYMADDFDAPLDDFAEYME</sequence>
<accession>A0A517LVP0</accession>
<evidence type="ECO:0000259" key="1">
    <source>
        <dbReference type="Pfam" id="PF10047"/>
    </source>
</evidence>
<name>A0A517LVP0_9BACT</name>
<dbReference type="AlphaFoldDB" id="A0A517LVP0"/>
<organism evidence="2 3">
    <name type="scientific">Rosistilla ulvae</name>
    <dbReference type="NCBI Taxonomy" id="1930277"/>
    <lineage>
        <taxon>Bacteria</taxon>
        <taxon>Pseudomonadati</taxon>
        <taxon>Planctomycetota</taxon>
        <taxon>Planctomycetia</taxon>
        <taxon>Pirellulales</taxon>
        <taxon>Pirellulaceae</taxon>
        <taxon>Rosistilla</taxon>
    </lineage>
</organism>
<reference evidence="2 3" key="1">
    <citation type="submission" date="2019-02" db="EMBL/GenBank/DDBJ databases">
        <title>Deep-cultivation of Planctomycetes and their phenomic and genomic characterization uncovers novel biology.</title>
        <authorList>
            <person name="Wiegand S."/>
            <person name="Jogler M."/>
            <person name="Boedeker C."/>
            <person name="Pinto D."/>
            <person name="Vollmers J."/>
            <person name="Rivas-Marin E."/>
            <person name="Kohn T."/>
            <person name="Peeters S.H."/>
            <person name="Heuer A."/>
            <person name="Rast P."/>
            <person name="Oberbeckmann S."/>
            <person name="Bunk B."/>
            <person name="Jeske O."/>
            <person name="Meyerdierks A."/>
            <person name="Storesund J.E."/>
            <person name="Kallscheuer N."/>
            <person name="Luecker S."/>
            <person name="Lage O.M."/>
            <person name="Pohl T."/>
            <person name="Merkel B.J."/>
            <person name="Hornburger P."/>
            <person name="Mueller R.-W."/>
            <person name="Bruemmer F."/>
            <person name="Labrenz M."/>
            <person name="Spormann A.M."/>
            <person name="Op den Camp H."/>
            <person name="Overmann J."/>
            <person name="Amann R."/>
            <person name="Jetten M.S.M."/>
            <person name="Mascher T."/>
            <person name="Medema M.H."/>
            <person name="Devos D.P."/>
            <person name="Kaster A.-K."/>
            <person name="Ovreas L."/>
            <person name="Rohde M."/>
            <person name="Galperin M.Y."/>
            <person name="Jogler C."/>
        </authorList>
    </citation>
    <scope>NUCLEOTIDE SEQUENCE [LARGE SCALE GENOMIC DNA]</scope>
    <source>
        <strain evidence="2 3">EC9</strain>
    </source>
</reference>
<dbReference type="KEGG" id="ruv:EC9_08520"/>
<keyword evidence="3" id="KW-1185">Reference proteome</keyword>
<evidence type="ECO:0000313" key="2">
    <source>
        <dbReference type="EMBL" id="QDS86679.1"/>
    </source>
</evidence>
<proteinExistence type="predicted"/>
<gene>
    <name evidence="2" type="ORF">EC9_08520</name>
</gene>
<feature type="domain" description="DUF2281" evidence="1">
    <location>
        <begin position="42"/>
        <end position="74"/>
    </location>
</feature>
<protein>
    <recommendedName>
        <fullName evidence="1">DUF2281 domain-containing protein</fullName>
    </recommendedName>
</protein>
<dbReference type="InterPro" id="IPR018739">
    <property type="entry name" value="DUF2281"/>
</dbReference>